<dbReference type="GO" id="GO:0008168">
    <property type="term" value="F:methyltransferase activity"/>
    <property type="evidence" value="ECO:0007669"/>
    <property type="project" value="UniProtKB-KW"/>
</dbReference>
<dbReference type="InterPro" id="IPR029063">
    <property type="entry name" value="SAM-dependent_MTases_sf"/>
</dbReference>
<dbReference type="Proteomes" id="UP001501074">
    <property type="component" value="Unassembled WGS sequence"/>
</dbReference>
<dbReference type="Gene3D" id="3.40.50.150">
    <property type="entry name" value="Vaccinia Virus protein VP39"/>
    <property type="match status" value="1"/>
</dbReference>
<accession>A0ABP7ANA6</accession>
<proteinExistence type="predicted"/>
<keyword evidence="1 5" id="KW-0489">Methyltransferase</keyword>
<protein>
    <submittedName>
        <fullName evidence="5">Class I SAM-dependent methyltransferase</fullName>
    </submittedName>
</protein>
<sequence length="196" mass="21321">MQENLWLRRVEDDPSHSQWYIDRFRAMAEQGADLDGEGRMIDAMVPRGSKILDAGCGPGRLGGYLAGRGHEVIGMDIDPTLIAAAEDDHQGPTWLVGDLGELDLPGSAFDVIVCAGNVMTFCAPSTRGEILRRFRRHLLPGGRVVIGFGAGRGYEFDDFFGDANRADLVAELLLSTWDLRPFAPDSDFIVAVLSAA</sequence>
<dbReference type="SUPFAM" id="SSF53335">
    <property type="entry name" value="S-adenosyl-L-methionine-dependent methyltransferases"/>
    <property type="match status" value="1"/>
</dbReference>
<keyword evidence="3" id="KW-0949">S-adenosyl-L-methionine</keyword>
<dbReference type="PANTHER" id="PTHR43464">
    <property type="entry name" value="METHYLTRANSFERASE"/>
    <property type="match status" value="1"/>
</dbReference>
<reference evidence="6" key="1">
    <citation type="journal article" date="2019" name="Int. J. Syst. Evol. Microbiol.">
        <title>The Global Catalogue of Microorganisms (GCM) 10K type strain sequencing project: providing services to taxonomists for standard genome sequencing and annotation.</title>
        <authorList>
            <consortium name="The Broad Institute Genomics Platform"/>
            <consortium name="The Broad Institute Genome Sequencing Center for Infectious Disease"/>
            <person name="Wu L."/>
            <person name="Ma J."/>
        </authorList>
    </citation>
    <scope>NUCLEOTIDE SEQUENCE [LARGE SCALE GENOMIC DNA]</scope>
    <source>
        <strain evidence="6">JCM 16902</strain>
    </source>
</reference>
<evidence type="ECO:0000256" key="2">
    <source>
        <dbReference type="ARBA" id="ARBA00022679"/>
    </source>
</evidence>
<feature type="domain" description="Methyltransferase" evidence="4">
    <location>
        <begin position="51"/>
        <end position="142"/>
    </location>
</feature>
<dbReference type="GO" id="GO:0032259">
    <property type="term" value="P:methylation"/>
    <property type="evidence" value="ECO:0007669"/>
    <property type="project" value="UniProtKB-KW"/>
</dbReference>
<evidence type="ECO:0000256" key="3">
    <source>
        <dbReference type="ARBA" id="ARBA00022691"/>
    </source>
</evidence>
<keyword evidence="6" id="KW-1185">Reference proteome</keyword>
<gene>
    <name evidence="5" type="ORF">GCM10022223_64020</name>
</gene>
<dbReference type="EMBL" id="BAAAZO010000012">
    <property type="protein sequence ID" value="GAA3636691.1"/>
    <property type="molecule type" value="Genomic_DNA"/>
</dbReference>
<comment type="caution">
    <text evidence="5">The sequence shown here is derived from an EMBL/GenBank/DDBJ whole genome shotgun (WGS) entry which is preliminary data.</text>
</comment>
<dbReference type="InterPro" id="IPR041698">
    <property type="entry name" value="Methyltransf_25"/>
</dbReference>
<dbReference type="CDD" id="cd02440">
    <property type="entry name" value="AdoMet_MTases"/>
    <property type="match status" value="1"/>
</dbReference>
<keyword evidence="2" id="KW-0808">Transferase</keyword>
<dbReference type="Pfam" id="PF13649">
    <property type="entry name" value="Methyltransf_25"/>
    <property type="match status" value="1"/>
</dbReference>
<dbReference type="RefSeq" id="WP_231481845.1">
    <property type="nucleotide sequence ID" value="NZ_BAAAZO010000012.1"/>
</dbReference>
<evidence type="ECO:0000313" key="5">
    <source>
        <dbReference type="EMBL" id="GAA3636691.1"/>
    </source>
</evidence>
<organism evidence="5 6">
    <name type="scientific">Kineosporia mesophila</name>
    <dbReference type="NCBI Taxonomy" id="566012"/>
    <lineage>
        <taxon>Bacteria</taxon>
        <taxon>Bacillati</taxon>
        <taxon>Actinomycetota</taxon>
        <taxon>Actinomycetes</taxon>
        <taxon>Kineosporiales</taxon>
        <taxon>Kineosporiaceae</taxon>
        <taxon>Kineosporia</taxon>
    </lineage>
</organism>
<evidence type="ECO:0000256" key="1">
    <source>
        <dbReference type="ARBA" id="ARBA00022603"/>
    </source>
</evidence>
<dbReference type="PANTHER" id="PTHR43464:SF19">
    <property type="entry name" value="UBIQUINONE BIOSYNTHESIS O-METHYLTRANSFERASE, MITOCHONDRIAL"/>
    <property type="match status" value="1"/>
</dbReference>
<name>A0ABP7ANA6_9ACTN</name>
<evidence type="ECO:0000259" key="4">
    <source>
        <dbReference type="Pfam" id="PF13649"/>
    </source>
</evidence>
<evidence type="ECO:0000313" key="6">
    <source>
        <dbReference type="Proteomes" id="UP001501074"/>
    </source>
</evidence>